<dbReference type="InterPro" id="IPR015946">
    <property type="entry name" value="KH_dom-like_a/b"/>
</dbReference>
<dbReference type="Pfam" id="PF02033">
    <property type="entry name" value="RBFA"/>
    <property type="match status" value="1"/>
</dbReference>
<evidence type="ECO:0000256" key="2">
    <source>
        <dbReference type="HAMAP-Rule" id="MF_00003"/>
    </source>
</evidence>
<dbReference type="InterPro" id="IPR023799">
    <property type="entry name" value="RbfA_dom_sf"/>
</dbReference>
<dbReference type="GO" id="GO:0043024">
    <property type="term" value="F:ribosomal small subunit binding"/>
    <property type="evidence" value="ECO:0007669"/>
    <property type="project" value="TreeGrafter"/>
</dbReference>
<dbReference type="NCBIfam" id="TIGR00082">
    <property type="entry name" value="rbfA"/>
    <property type="match status" value="1"/>
</dbReference>
<comment type="function">
    <text evidence="2">One of several proteins that assist in the late maturation steps of the functional core of the 30S ribosomal subunit. Associates with free 30S ribosomal subunits (but not with 30S subunits that are part of 70S ribosomes or polysomes). Required for efficient processing of 16S rRNA. May interact with the 5'-terminal helix region of 16S rRNA.</text>
</comment>
<dbReference type="PANTHER" id="PTHR33515">
    <property type="entry name" value="RIBOSOME-BINDING FACTOR A, CHLOROPLASTIC-RELATED"/>
    <property type="match status" value="1"/>
</dbReference>
<comment type="subunit">
    <text evidence="2">Monomer. Binds 30S ribosomal subunits, but not 50S ribosomal subunits or 70S ribosomes.</text>
</comment>
<accession>A0A1G1ZUW4</accession>
<dbReference type="SUPFAM" id="SSF89919">
    <property type="entry name" value="Ribosome-binding factor A, RbfA"/>
    <property type="match status" value="1"/>
</dbReference>
<proteinExistence type="inferred from homology"/>
<sequence length="116" mass="13289">MTYQRYQRVSSLILAELNRILLKQLEFPAALVTMTSVEVQKDLDFAVVKVSVIPDSKEAEALKILRANRRQLQHLLLKKLNIKPMPEIRFEIDKGLAKAAEVEKVFIDIEKKEDAG</sequence>
<comment type="caution">
    <text evidence="3">The sequence shown here is derived from an EMBL/GenBank/DDBJ whole genome shotgun (WGS) entry which is preliminary data.</text>
</comment>
<organism evidence="3 4">
    <name type="scientific">Candidatus Harrisonbacteria bacterium RIFCSPLOWO2_02_FULL_45_10c</name>
    <dbReference type="NCBI Taxonomy" id="1798410"/>
    <lineage>
        <taxon>Bacteria</taxon>
        <taxon>Candidatus Harrisoniibacteriota</taxon>
    </lineage>
</organism>
<evidence type="ECO:0000313" key="3">
    <source>
        <dbReference type="EMBL" id="OGY68372.1"/>
    </source>
</evidence>
<dbReference type="EMBL" id="MHJM01000001">
    <property type="protein sequence ID" value="OGY68372.1"/>
    <property type="molecule type" value="Genomic_DNA"/>
</dbReference>
<evidence type="ECO:0000256" key="1">
    <source>
        <dbReference type="ARBA" id="ARBA00022517"/>
    </source>
</evidence>
<protein>
    <recommendedName>
        <fullName evidence="2">Ribosome-binding factor A</fullName>
    </recommendedName>
</protein>
<dbReference type="STRING" id="1798410.A3H63_01020"/>
<dbReference type="Gene3D" id="3.30.300.20">
    <property type="match status" value="1"/>
</dbReference>
<comment type="subcellular location">
    <subcellularLocation>
        <location evidence="2">Cytoplasm</location>
    </subcellularLocation>
</comment>
<dbReference type="InterPro" id="IPR000238">
    <property type="entry name" value="RbfA"/>
</dbReference>
<dbReference type="HAMAP" id="MF_00003">
    <property type="entry name" value="RbfA"/>
    <property type="match status" value="1"/>
</dbReference>
<dbReference type="PROSITE" id="PS01319">
    <property type="entry name" value="RBFA"/>
    <property type="match status" value="1"/>
</dbReference>
<dbReference type="GO" id="GO:0005829">
    <property type="term" value="C:cytosol"/>
    <property type="evidence" value="ECO:0007669"/>
    <property type="project" value="TreeGrafter"/>
</dbReference>
<evidence type="ECO:0000313" key="4">
    <source>
        <dbReference type="Proteomes" id="UP000176284"/>
    </source>
</evidence>
<name>A0A1G1ZUW4_9BACT</name>
<dbReference type="AlphaFoldDB" id="A0A1G1ZUW4"/>
<reference evidence="3 4" key="1">
    <citation type="journal article" date="2016" name="Nat. Commun.">
        <title>Thousands of microbial genomes shed light on interconnected biogeochemical processes in an aquifer system.</title>
        <authorList>
            <person name="Anantharaman K."/>
            <person name="Brown C.T."/>
            <person name="Hug L.A."/>
            <person name="Sharon I."/>
            <person name="Castelle C.J."/>
            <person name="Probst A.J."/>
            <person name="Thomas B.C."/>
            <person name="Singh A."/>
            <person name="Wilkins M.J."/>
            <person name="Karaoz U."/>
            <person name="Brodie E.L."/>
            <person name="Williams K.H."/>
            <person name="Hubbard S.S."/>
            <person name="Banfield J.F."/>
        </authorList>
    </citation>
    <scope>NUCLEOTIDE SEQUENCE [LARGE SCALE GENOMIC DNA]</scope>
</reference>
<keyword evidence="1 2" id="KW-0690">Ribosome biogenesis</keyword>
<dbReference type="Proteomes" id="UP000176284">
    <property type="component" value="Unassembled WGS sequence"/>
</dbReference>
<dbReference type="PANTHER" id="PTHR33515:SF1">
    <property type="entry name" value="RIBOSOME-BINDING FACTOR A, CHLOROPLASTIC-RELATED"/>
    <property type="match status" value="1"/>
</dbReference>
<comment type="similarity">
    <text evidence="2">Belongs to the RbfA family.</text>
</comment>
<dbReference type="InterPro" id="IPR020053">
    <property type="entry name" value="Ribosome-bd_factorA_CS"/>
</dbReference>
<keyword evidence="2" id="KW-0963">Cytoplasm</keyword>
<gene>
    <name evidence="2" type="primary">rbfA</name>
    <name evidence="3" type="ORF">A3H63_01020</name>
</gene>
<dbReference type="GO" id="GO:0030490">
    <property type="term" value="P:maturation of SSU-rRNA"/>
    <property type="evidence" value="ECO:0007669"/>
    <property type="project" value="UniProtKB-UniRule"/>
</dbReference>